<dbReference type="AlphaFoldDB" id="A0A3B0TDS9"/>
<dbReference type="Pfam" id="PF00873">
    <property type="entry name" value="ACR_tran"/>
    <property type="match status" value="1"/>
</dbReference>
<dbReference type="InterPro" id="IPR027463">
    <property type="entry name" value="AcrB_DN_DC_subdom"/>
</dbReference>
<dbReference type="Gene3D" id="3.30.70.1320">
    <property type="entry name" value="Multidrug efflux transporter AcrB pore domain like"/>
    <property type="match status" value="1"/>
</dbReference>
<proteinExistence type="predicted"/>
<accession>A0A3B0TDS9</accession>
<feature type="transmembrane region" description="Helical" evidence="1">
    <location>
        <begin position="654"/>
        <end position="671"/>
    </location>
</feature>
<dbReference type="PANTHER" id="PTHR32063:SF0">
    <property type="entry name" value="SWARMING MOTILITY PROTEIN SWRC"/>
    <property type="match status" value="1"/>
</dbReference>
<dbReference type="GO" id="GO:0005886">
    <property type="term" value="C:plasma membrane"/>
    <property type="evidence" value="ECO:0007669"/>
    <property type="project" value="TreeGrafter"/>
</dbReference>
<protein>
    <submittedName>
        <fullName evidence="2">RND multidrug efflux transporter Acriflavin resistance protein</fullName>
    </submittedName>
</protein>
<keyword evidence="1" id="KW-0812">Transmembrane</keyword>
<feature type="transmembrane region" description="Helical" evidence="1">
    <location>
        <begin position="800"/>
        <end position="820"/>
    </location>
</feature>
<dbReference type="Gene3D" id="1.20.1640.10">
    <property type="entry name" value="Multidrug efflux transporter AcrB transmembrane domain"/>
    <property type="match status" value="2"/>
</dbReference>
<dbReference type="PANTHER" id="PTHR32063">
    <property type="match status" value="1"/>
</dbReference>
<feature type="transmembrane region" description="Helical" evidence="1">
    <location>
        <begin position="110"/>
        <end position="136"/>
    </location>
</feature>
<dbReference type="GO" id="GO:0042910">
    <property type="term" value="F:xenobiotic transmembrane transporter activity"/>
    <property type="evidence" value="ECO:0007669"/>
    <property type="project" value="TreeGrafter"/>
</dbReference>
<feature type="transmembrane region" description="Helical" evidence="1">
    <location>
        <begin position="706"/>
        <end position="729"/>
    </location>
</feature>
<dbReference type="Gene3D" id="3.30.70.1430">
    <property type="entry name" value="Multidrug efflux transporter AcrB pore domain"/>
    <property type="match status" value="1"/>
</dbReference>
<feature type="transmembrane region" description="Helical" evidence="1">
    <location>
        <begin position="318"/>
        <end position="336"/>
    </location>
</feature>
<organism evidence="2">
    <name type="scientific">hydrothermal vent metagenome</name>
    <dbReference type="NCBI Taxonomy" id="652676"/>
    <lineage>
        <taxon>unclassified sequences</taxon>
        <taxon>metagenomes</taxon>
        <taxon>ecological metagenomes</taxon>
    </lineage>
</organism>
<evidence type="ECO:0000256" key="1">
    <source>
        <dbReference type="SAM" id="Phobius"/>
    </source>
</evidence>
<keyword evidence="1" id="KW-1133">Transmembrane helix</keyword>
<reference evidence="2" key="1">
    <citation type="submission" date="2018-06" db="EMBL/GenBank/DDBJ databases">
        <authorList>
            <person name="Zhirakovskaya E."/>
        </authorList>
    </citation>
    <scope>NUCLEOTIDE SEQUENCE</scope>
</reference>
<dbReference type="Gene3D" id="3.30.2090.10">
    <property type="entry name" value="Multidrug efflux transporter AcrB TolC docking domain, DN and DC subdomains"/>
    <property type="match status" value="2"/>
</dbReference>
<feature type="transmembrane region" description="Helical" evidence="1">
    <location>
        <begin position="143"/>
        <end position="163"/>
    </location>
</feature>
<sequence>AGALDTGKGQFSVEVPGLIQTARDVYNLPIKTDGDSVVTFSDVATIQRTFKDATVFTRVNGKPALILSVNKRSGANIVKLSQAVRQITEESAKSWPVGLEHSYMLDQAAIALNMFGSLQFSVLTAVVLVIIVSVALLGIRPALMIGLSIPLSFMMAFLFLQFMGMTVNMMIMFGLILTVGMLVDAAIVVVEYAERKISEGMSRKEAFIRSTRMMFWPIASSTATTLAAFMPLLLWPGIVGKFMSYLPIMVIVTLTASFITAMIFLPVVGGLVARTKVSKKEKDAAMALNGSEHFDLSKIKGMLGLYVRFLAFLVKRPLFSLIIGISLIGSIYVAYFNNPTGMVAFPKIEPQYATVAITGRGNYSPVQIRDILIRVEKAVLPVAGIKDVVLNFGSTGAVASVPNDTIGNLQLELAPYKDRRKASEIFAEIRQRTANIYGVGVELIKAEEGPPTGKDINLRISSTNYDDLIPTVTRVRNFIENKLGNTIDVEDSRPLPGIDWKVTIDREKAARFGIGVRELSPYVQLVTTGVNIGSYRPNDANDELDIRVRLPKNERSFSVLDSLHIVTSAGLVPVSNFIKRRAVPKVPNVKRWDSRFYMSIGANVAGNNPKTGTPVFAQDKVDQLKAWVASQTWPKAVGFTFSGADKQTQETNQFMIQAGIGALFLMFLILLTQFNSFYQVFITLSTVIMSTAGVLLGMLITGQPFSAIMTGIGIVSLAGVVVNNSIVLIDTFNRLRGEDVDPVTAILMTAAQRTRPVILTTVTTIFGLLPMALGISINFFGRSIEIGAPSGAWWTSLSTALVSGLAFSSLLTLVLVPVLLTAPSIWKTQIGNGWARSGRIIMAIGRIFGASGRIFAGRRKQATPLKAKGQTRGQIEIPQDIDSAQRYIEVDKTGLVETERNGVIVVSRQAAE</sequence>
<feature type="transmembrane region" description="Helical" evidence="1">
    <location>
        <begin position="214"/>
        <end position="238"/>
    </location>
</feature>
<dbReference type="SUPFAM" id="SSF82714">
    <property type="entry name" value="Multidrug efflux transporter AcrB TolC docking domain, DN and DC subdomains"/>
    <property type="match status" value="1"/>
</dbReference>
<gene>
    <name evidence="2" type="ORF">MNBD_ALPHA12-1540</name>
</gene>
<feature type="non-terminal residue" evidence="2">
    <location>
        <position position="1"/>
    </location>
</feature>
<feature type="transmembrane region" description="Helical" evidence="1">
    <location>
        <begin position="169"/>
        <end position="193"/>
    </location>
</feature>
<name>A0A3B0TDS9_9ZZZZ</name>
<keyword evidence="1" id="KW-0472">Membrane</keyword>
<dbReference type="InterPro" id="IPR001036">
    <property type="entry name" value="Acrflvin-R"/>
</dbReference>
<dbReference type="Gene3D" id="3.30.70.1440">
    <property type="entry name" value="Multidrug efflux transporter AcrB pore domain"/>
    <property type="match status" value="1"/>
</dbReference>
<feature type="transmembrane region" description="Helical" evidence="1">
    <location>
        <begin position="678"/>
        <end position="700"/>
    </location>
</feature>
<evidence type="ECO:0000313" key="2">
    <source>
        <dbReference type="EMBL" id="VAW16665.1"/>
    </source>
</evidence>
<feature type="transmembrane region" description="Helical" evidence="1">
    <location>
        <begin position="757"/>
        <end position="780"/>
    </location>
</feature>
<dbReference type="SUPFAM" id="SSF82866">
    <property type="entry name" value="Multidrug efflux transporter AcrB transmembrane domain"/>
    <property type="match status" value="2"/>
</dbReference>
<feature type="transmembrane region" description="Helical" evidence="1">
    <location>
        <begin position="244"/>
        <end position="272"/>
    </location>
</feature>
<dbReference type="EMBL" id="UOEO01000055">
    <property type="protein sequence ID" value="VAW16665.1"/>
    <property type="molecule type" value="Genomic_DNA"/>
</dbReference>
<dbReference type="PRINTS" id="PR00702">
    <property type="entry name" value="ACRIFLAVINRP"/>
</dbReference>